<dbReference type="EMBL" id="BAAAOQ010000002">
    <property type="protein sequence ID" value="GAA2191512.1"/>
    <property type="molecule type" value="Genomic_DNA"/>
</dbReference>
<keyword evidence="1 5" id="KW-0489">Methyltransferase</keyword>
<gene>
    <name evidence="5" type="ORF">GCM10009787_05140</name>
</gene>
<evidence type="ECO:0000259" key="4">
    <source>
        <dbReference type="Pfam" id="PF08241"/>
    </source>
</evidence>
<accession>A0ABP5N234</accession>
<dbReference type="Pfam" id="PF08241">
    <property type="entry name" value="Methyltransf_11"/>
    <property type="match status" value="1"/>
</dbReference>
<feature type="domain" description="Methyltransferase type 11" evidence="4">
    <location>
        <begin position="48"/>
        <end position="147"/>
    </location>
</feature>
<comment type="caution">
    <text evidence="5">The sequence shown here is derived from an EMBL/GenBank/DDBJ whole genome shotgun (WGS) entry which is preliminary data.</text>
</comment>
<dbReference type="PANTHER" id="PTHR43464:SF19">
    <property type="entry name" value="UBIQUINONE BIOSYNTHESIS O-METHYLTRANSFERASE, MITOCHONDRIAL"/>
    <property type="match status" value="1"/>
</dbReference>
<proteinExistence type="predicted"/>
<dbReference type="InterPro" id="IPR013216">
    <property type="entry name" value="Methyltransf_11"/>
</dbReference>
<evidence type="ECO:0000256" key="3">
    <source>
        <dbReference type="ARBA" id="ARBA00022691"/>
    </source>
</evidence>
<sequence>MIDHSLLARHYESFSEGPRLQKSRVRRLEYDTTLHVLDRHLSPRSAVLELGAGHGAYSFRLARQGHRVTATDLVDVNVEAMLALAQEEGLDSVDIRRADATHLDGITDGAYDAVLCLGPFYHLRTRQLRRRCLLECRRVVRDGGMVAVSYINRVFAVNYLLRKGSPLTADQYASLMQPDDERVDYPDEFFNVAHFSTQEAVEAELRAAGLEIVEHAGTDGACGFFPETLEGLDEAAYLDYRDYHLTTCSQPSQRGASSHCLVVARKI</sequence>
<dbReference type="GO" id="GO:0032259">
    <property type="term" value="P:methylation"/>
    <property type="evidence" value="ECO:0007669"/>
    <property type="project" value="UniProtKB-KW"/>
</dbReference>
<dbReference type="Proteomes" id="UP001501391">
    <property type="component" value="Unassembled WGS sequence"/>
</dbReference>
<dbReference type="Gene3D" id="3.40.50.150">
    <property type="entry name" value="Vaccinia Virus protein VP39"/>
    <property type="match status" value="1"/>
</dbReference>
<evidence type="ECO:0000313" key="6">
    <source>
        <dbReference type="Proteomes" id="UP001501391"/>
    </source>
</evidence>
<dbReference type="RefSeq" id="WP_059250208.1">
    <property type="nucleotide sequence ID" value="NZ_BAAAOQ010000002.1"/>
</dbReference>
<keyword evidence="2" id="KW-0808">Transferase</keyword>
<dbReference type="SUPFAM" id="SSF53335">
    <property type="entry name" value="S-adenosyl-L-methionine-dependent methyltransferases"/>
    <property type="match status" value="1"/>
</dbReference>
<keyword evidence="3" id="KW-0949">S-adenosyl-L-methionine</keyword>
<reference evidence="6" key="1">
    <citation type="journal article" date="2019" name="Int. J. Syst. Evol. Microbiol.">
        <title>The Global Catalogue of Microorganisms (GCM) 10K type strain sequencing project: providing services to taxonomists for standard genome sequencing and annotation.</title>
        <authorList>
            <consortium name="The Broad Institute Genomics Platform"/>
            <consortium name="The Broad Institute Genome Sequencing Center for Infectious Disease"/>
            <person name="Wu L."/>
            <person name="Ma J."/>
        </authorList>
    </citation>
    <scope>NUCLEOTIDE SEQUENCE [LARGE SCALE GENOMIC DNA]</scope>
    <source>
        <strain evidence="6">JCM 14924</strain>
    </source>
</reference>
<dbReference type="InterPro" id="IPR029063">
    <property type="entry name" value="SAM-dependent_MTases_sf"/>
</dbReference>
<dbReference type="GO" id="GO:0008168">
    <property type="term" value="F:methyltransferase activity"/>
    <property type="evidence" value="ECO:0007669"/>
    <property type="project" value="UniProtKB-KW"/>
</dbReference>
<dbReference type="CDD" id="cd02440">
    <property type="entry name" value="AdoMet_MTases"/>
    <property type="match status" value="1"/>
</dbReference>
<evidence type="ECO:0000256" key="1">
    <source>
        <dbReference type="ARBA" id="ARBA00022603"/>
    </source>
</evidence>
<evidence type="ECO:0000313" key="5">
    <source>
        <dbReference type="EMBL" id="GAA2191512.1"/>
    </source>
</evidence>
<name>A0ABP5N234_9ACTN</name>
<protein>
    <submittedName>
        <fullName evidence="5">Methyltransferase domain-containing protein</fullName>
    </submittedName>
</protein>
<organism evidence="5 6">
    <name type="scientific">Streptomyces bangladeshensis</name>
    <dbReference type="NCBI Taxonomy" id="295352"/>
    <lineage>
        <taxon>Bacteria</taxon>
        <taxon>Bacillati</taxon>
        <taxon>Actinomycetota</taxon>
        <taxon>Actinomycetes</taxon>
        <taxon>Kitasatosporales</taxon>
        <taxon>Streptomycetaceae</taxon>
        <taxon>Streptomyces</taxon>
    </lineage>
</organism>
<dbReference type="PANTHER" id="PTHR43464">
    <property type="entry name" value="METHYLTRANSFERASE"/>
    <property type="match status" value="1"/>
</dbReference>
<keyword evidence="6" id="KW-1185">Reference proteome</keyword>
<evidence type="ECO:0000256" key="2">
    <source>
        <dbReference type="ARBA" id="ARBA00022679"/>
    </source>
</evidence>